<dbReference type="EMBL" id="CAJNOK010005987">
    <property type="protein sequence ID" value="CAF0990127.1"/>
    <property type="molecule type" value="Genomic_DNA"/>
</dbReference>
<name>A0A8S2ILV1_9BILA</name>
<sequence>MPTSNETLNNGLWMTKKLKSARTGGISDGKDWIEYYKADILESEKKLIISSRRGTAAVPIDKDVEKIAFDVKLIHSVTVGPLQECDIDVKAPFSTADPVIFYPKQQLQQNKLVLMPHALLKIRHYKSILTMINSSNYPTVVPRNTRLDVITYRDLTPQPSFNSQQPANAPQLSPNVQLHRSLTSNDTDITIKNLINH</sequence>
<gene>
    <name evidence="1" type="ORF">OVA965_LOCUS14031</name>
    <name evidence="2" type="ORF">TMI583_LOCUS14032</name>
</gene>
<accession>A0A8S2ILV1</accession>
<dbReference type="Proteomes" id="UP000682733">
    <property type="component" value="Unassembled WGS sequence"/>
</dbReference>
<protein>
    <submittedName>
        <fullName evidence="2">Uncharacterized protein</fullName>
    </submittedName>
</protein>
<evidence type="ECO:0000313" key="1">
    <source>
        <dbReference type="EMBL" id="CAF0990127.1"/>
    </source>
</evidence>
<dbReference type="EMBL" id="CAJOBA010005993">
    <property type="protein sequence ID" value="CAF3760206.1"/>
    <property type="molecule type" value="Genomic_DNA"/>
</dbReference>
<dbReference type="Proteomes" id="UP000677228">
    <property type="component" value="Unassembled WGS sequence"/>
</dbReference>
<reference evidence="2" key="1">
    <citation type="submission" date="2021-02" db="EMBL/GenBank/DDBJ databases">
        <authorList>
            <person name="Nowell W R."/>
        </authorList>
    </citation>
    <scope>NUCLEOTIDE SEQUENCE</scope>
</reference>
<evidence type="ECO:0000313" key="2">
    <source>
        <dbReference type="EMBL" id="CAF3760206.1"/>
    </source>
</evidence>
<proteinExistence type="predicted"/>
<dbReference type="AlphaFoldDB" id="A0A8S2ILV1"/>
<organism evidence="2 3">
    <name type="scientific">Didymodactylos carnosus</name>
    <dbReference type="NCBI Taxonomy" id="1234261"/>
    <lineage>
        <taxon>Eukaryota</taxon>
        <taxon>Metazoa</taxon>
        <taxon>Spiralia</taxon>
        <taxon>Gnathifera</taxon>
        <taxon>Rotifera</taxon>
        <taxon>Eurotatoria</taxon>
        <taxon>Bdelloidea</taxon>
        <taxon>Philodinida</taxon>
        <taxon>Philodinidae</taxon>
        <taxon>Didymodactylos</taxon>
    </lineage>
</organism>
<comment type="caution">
    <text evidence="2">The sequence shown here is derived from an EMBL/GenBank/DDBJ whole genome shotgun (WGS) entry which is preliminary data.</text>
</comment>
<evidence type="ECO:0000313" key="3">
    <source>
        <dbReference type="Proteomes" id="UP000682733"/>
    </source>
</evidence>